<sequence length="60" mass="6967" precursor="true">MPDRITLVRMREIDYILRFPGRFTKADIREAALELRAEINLLDPTVQRTVSSNPRHEGTS</sequence>
<dbReference type="EMBL" id="CP001700">
    <property type="protein sequence ID" value="ACU71887.1"/>
    <property type="molecule type" value="Genomic_DNA"/>
</dbReference>
<dbReference type="HOGENOM" id="CLU_2932783_0_0_11"/>
<keyword evidence="2" id="KW-1185">Reference proteome</keyword>
<name>C7Q2Z5_CATAD</name>
<evidence type="ECO:0000313" key="1">
    <source>
        <dbReference type="EMBL" id="ACU71887.1"/>
    </source>
</evidence>
<dbReference type="InParanoid" id="C7Q2Z5"/>
<protein>
    <submittedName>
        <fullName evidence="1">Uncharacterized protein</fullName>
    </submittedName>
</protein>
<dbReference type="Proteomes" id="UP000000851">
    <property type="component" value="Chromosome"/>
</dbReference>
<proteinExistence type="predicted"/>
<accession>C7Q2Z5</accession>
<dbReference type="RefSeq" id="WP_012787180.1">
    <property type="nucleotide sequence ID" value="NC_013131.1"/>
</dbReference>
<evidence type="ECO:0000313" key="2">
    <source>
        <dbReference type="Proteomes" id="UP000000851"/>
    </source>
</evidence>
<dbReference type="KEGG" id="cai:Caci_2978"/>
<organism evidence="1 2">
    <name type="scientific">Catenulispora acidiphila (strain DSM 44928 / JCM 14897 / NBRC 102108 / NRRL B-24433 / ID139908)</name>
    <dbReference type="NCBI Taxonomy" id="479433"/>
    <lineage>
        <taxon>Bacteria</taxon>
        <taxon>Bacillati</taxon>
        <taxon>Actinomycetota</taxon>
        <taxon>Actinomycetes</taxon>
        <taxon>Catenulisporales</taxon>
        <taxon>Catenulisporaceae</taxon>
        <taxon>Catenulispora</taxon>
    </lineage>
</organism>
<dbReference type="AlphaFoldDB" id="C7Q2Z5"/>
<dbReference type="STRING" id="479433.Caci_2978"/>
<reference evidence="1 2" key="1">
    <citation type="journal article" date="2009" name="Stand. Genomic Sci.">
        <title>Complete genome sequence of Catenulispora acidiphila type strain (ID 139908).</title>
        <authorList>
            <person name="Copeland A."/>
            <person name="Lapidus A."/>
            <person name="Glavina Del Rio T."/>
            <person name="Nolan M."/>
            <person name="Lucas S."/>
            <person name="Chen F."/>
            <person name="Tice H."/>
            <person name="Cheng J.F."/>
            <person name="Bruce D."/>
            <person name="Goodwin L."/>
            <person name="Pitluck S."/>
            <person name="Mikhailova N."/>
            <person name="Pati A."/>
            <person name="Ivanova N."/>
            <person name="Mavromatis K."/>
            <person name="Chen A."/>
            <person name="Palaniappan K."/>
            <person name="Chain P."/>
            <person name="Land M."/>
            <person name="Hauser L."/>
            <person name="Chang Y.J."/>
            <person name="Jeffries C.D."/>
            <person name="Chertkov O."/>
            <person name="Brettin T."/>
            <person name="Detter J.C."/>
            <person name="Han C."/>
            <person name="Ali Z."/>
            <person name="Tindall B.J."/>
            <person name="Goker M."/>
            <person name="Bristow J."/>
            <person name="Eisen J.A."/>
            <person name="Markowitz V."/>
            <person name="Hugenholtz P."/>
            <person name="Kyrpides N.C."/>
            <person name="Klenk H.P."/>
        </authorList>
    </citation>
    <scope>NUCLEOTIDE SEQUENCE [LARGE SCALE GENOMIC DNA]</scope>
    <source>
        <strain evidence="2">DSM 44928 / JCM 14897 / NBRC 102108 / NRRL B-24433 / ID139908</strain>
    </source>
</reference>
<gene>
    <name evidence="1" type="ordered locus">Caci_2978</name>
</gene>